<sequence>MDQNSDLKSVELNLTVSIEEVKDSVEILRQELSEMLPIIRDFKGLLQRKPLFERSTFVYLNPLAKEIKAEIMREVSSKLVGPYEEMKFLRDEIKATVEQLSEQTLETKLNLQELKQDATSLQKDSESLFANLDLMQRNLDDAREDLLLKAPYREVTKLVEKISTKATLEDFNTIKDMVTQCPTSDQVEKLYRQIEILNQQMISLASKDMVKEMEEGLMVNVEKKFKKYVSDEDLKEESEKIRSLIRELNVNIDFFKAAYEKQRIVHKKELEKIQKLLLQRPWTKDVEIVSAFIDEKANQKDFEKLQNDVLPQVQFFDEKINLFNKKIEGFDRVLERYDEIILDKASKDDVNEIKHLLPKLMLSADFDHFKDIDSRQKEKLDEKMTLNHASVQEVEDHIVKFSTNYMSFKQQFKEFMAKYASVKDLEYQLESKADKSDIYAMFDYTARREEVKMATQALEVFHKQLEMAVTFQLVAVKSMLKTNDSPALKNRQRSEVFNNLNTLIEWISHSIPPEIDKMMDSARSVLGMSQRKFTPQEPESSEPMLPLLSNSRKYKKHTLSLTPAPDMKSYTEFL</sequence>
<reference evidence="2 3" key="1">
    <citation type="submission" date="2016-11" db="EMBL/GenBank/DDBJ databases">
        <title>The macronuclear genome of Stentor coeruleus: a giant cell with tiny introns.</title>
        <authorList>
            <person name="Slabodnick M."/>
            <person name="Ruby J.G."/>
            <person name="Reiff S.B."/>
            <person name="Swart E.C."/>
            <person name="Gosai S."/>
            <person name="Prabakaran S."/>
            <person name="Witkowska E."/>
            <person name="Larue G.E."/>
            <person name="Fisher S."/>
            <person name="Freeman R.M."/>
            <person name="Gunawardena J."/>
            <person name="Chu W."/>
            <person name="Stover N.A."/>
            <person name="Gregory B.D."/>
            <person name="Nowacki M."/>
            <person name="Derisi J."/>
            <person name="Roy S.W."/>
            <person name="Marshall W.F."/>
            <person name="Sood P."/>
        </authorList>
    </citation>
    <scope>NUCLEOTIDE SEQUENCE [LARGE SCALE GENOMIC DNA]</scope>
    <source>
        <strain evidence="2">WM001</strain>
    </source>
</reference>
<protein>
    <submittedName>
        <fullName evidence="2">Uncharacterized protein</fullName>
    </submittedName>
</protein>
<evidence type="ECO:0000313" key="3">
    <source>
        <dbReference type="Proteomes" id="UP000187209"/>
    </source>
</evidence>
<proteinExistence type="predicted"/>
<keyword evidence="3" id="KW-1185">Reference proteome</keyword>
<accession>A0A1R2CTZ6</accession>
<keyword evidence="1" id="KW-0175">Coiled coil</keyword>
<evidence type="ECO:0000256" key="1">
    <source>
        <dbReference type="SAM" id="Coils"/>
    </source>
</evidence>
<evidence type="ECO:0000313" key="2">
    <source>
        <dbReference type="EMBL" id="OMJ92499.1"/>
    </source>
</evidence>
<name>A0A1R2CTZ6_9CILI</name>
<dbReference type="Proteomes" id="UP000187209">
    <property type="component" value="Unassembled WGS sequence"/>
</dbReference>
<comment type="caution">
    <text evidence="2">The sequence shown here is derived from an EMBL/GenBank/DDBJ whole genome shotgun (WGS) entry which is preliminary data.</text>
</comment>
<dbReference type="AlphaFoldDB" id="A0A1R2CTZ6"/>
<feature type="coiled-coil region" evidence="1">
    <location>
        <begin position="83"/>
        <end position="145"/>
    </location>
</feature>
<dbReference type="OrthoDB" id="321127at2759"/>
<dbReference type="EMBL" id="MPUH01000060">
    <property type="protein sequence ID" value="OMJ92499.1"/>
    <property type="molecule type" value="Genomic_DNA"/>
</dbReference>
<gene>
    <name evidence="2" type="ORF">SteCoe_4739</name>
</gene>
<organism evidence="2 3">
    <name type="scientific">Stentor coeruleus</name>
    <dbReference type="NCBI Taxonomy" id="5963"/>
    <lineage>
        <taxon>Eukaryota</taxon>
        <taxon>Sar</taxon>
        <taxon>Alveolata</taxon>
        <taxon>Ciliophora</taxon>
        <taxon>Postciliodesmatophora</taxon>
        <taxon>Heterotrichea</taxon>
        <taxon>Heterotrichida</taxon>
        <taxon>Stentoridae</taxon>
        <taxon>Stentor</taxon>
    </lineage>
</organism>